<organism evidence="2 3">
    <name type="scientific">Eumeta variegata</name>
    <name type="common">Bagworm moth</name>
    <name type="synonym">Eumeta japonica</name>
    <dbReference type="NCBI Taxonomy" id="151549"/>
    <lineage>
        <taxon>Eukaryota</taxon>
        <taxon>Metazoa</taxon>
        <taxon>Ecdysozoa</taxon>
        <taxon>Arthropoda</taxon>
        <taxon>Hexapoda</taxon>
        <taxon>Insecta</taxon>
        <taxon>Pterygota</taxon>
        <taxon>Neoptera</taxon>
        <taxon>Endopterygota</taxon>
        <taxon>Lepidoptera</taxon>
        <taxon>Glossata</taxon>
        <taxon>Ditrysia</taxon>
        <taxon>Tineoidea</taxon>
        <taxon>Psychidae</taxon>
        <taxon>Oiketicinae</taxon>
        <taxon>Eumeta</taxon>
    </lineage>
</organism>
<evidence type="ECO:0000313" key="3">
    <source>
        <dbReference type="Proteomes" id="UP000299102"/>
    </source>
</evidence>
<evidence type="ECO:0000313" key="2">
    <source>
        <dbReference type="EMBL" id="GBP11025.1"/>
    </source>
</evidence>
<dbReference type="Proteomes" id="UP000299102">
    <property type="component" value="Unassembled WGS sequence"/>
</dbReference>
<dbReference type="EMBL" id="BGZK01000044">
    <property type="protein sequence ID" value="GBP11025.1"/>
    <property type="molecule type" value="Genomic_DNA"/>
</dbReference>
<keyword evidence="3" id="KW-1185">Reference proteome</keyword>
<dbReference type="AlphaFoldDB" id="A0A4C1TA31"/>
<evidence type="ECO:0000256" key="1">
    <source>
        <dbReference type="SAM" id="MobiDB-lite"/>
    </source>
</evidence>
<proteinExistence type="predicted"/>
<name>A0A4C1TA31_EUMVA</name>
<comment type="caution">
    <text evidence="2">The sequence shown here is derived from an EMBL/GenBank/DDBJ whole genome shotgun (WGS) entry which is preliminary data.</text>
</comment>
<feature type="region of interest" description="Disordered" evidence="1">
    <location>
        <begin position="1"/>
        <end position="27"/>
    </location>
</feature>
<sequence length="196" mass="22862">MIPATMARRSLRAGTQHSFTRRTDDRRRMARRREISIWNKLPLLPILELRIRRATEQDSHQIVDVTAAHGHSRLESPTKEHNTGERLRNTYIKPLRPRCVPLLPDQRLTSAGIICAASASRFCVWRDWSFGGNVVEWVWKGICCVRLRVRRRVRERMRVHVCVGVYVHVEPQSYLDHKKIIMLNFYSCPAKRAGDG</sequence>
<protein>
    <submittedName>
        <fullName evidence="2">Uncharacterized protein</fullName>
    </submittedName>
</protein>
<reference evidence="2 3" key="1">
    <citation type="journal article" date="2019" name="Commun. Biol.">
        <title>The bagworm genome reveals a unique fibroin gene that provides high tensile strength.</title>
        <authorList>
            <person name="Kono N."/>
            <person name="Nakamura H."/>
            <person name="Ohtoshi R."/>
            <person name="Tomita M."/>
            <person name="Numata K."/>
            <person name="Arakawa K."/>
        </authorList>
    </citation>
    <scope>NUCLEOTIDE SEQUENCE [LARGE SCALE GENOMIC DNA]</scope>
</reference>
<gene>
    <name evidence="2" type="ORF">EVAR_79703_1</name>
</gene>
<accession>A0A4C1TA31</accession>